<evidence type="ECO:0000256" key="9">
    <source>
        <dbReference type="SAM" id="Phobius"/>
    </source>
</evidence>
<keyword evidence="5 9" id="KW-1133">Transmembrane helix</keyword>
<feature type="non-terminal residue" evidence="10">
    <location>
        <position position="1"/>
    </location>
</feature>
<dbReference type="InterPro" id="IPR000990">
    <property type="entry name" value="Innexin"/>
</dbReference>
<protein>
    <submittedName>
        <fullName evidence="10">Uncharacterized protein</fullName>
    </submittedName>
</protein>
<dbReference type="AlphaFoldDB" id="A0A820M9G7"/>
<feature type="transmembrane region" description="Helical" evidence="9">
    <location>
        <begin position="30"/>
        <end position="47"/>
    </location>
</feature>
<keyword evidence="4 9" id="KW-0812">Transmembrane</keyword>
<evidence type="ECO:0000256" key="3">
    <source>
        <dbReference type="ARBA" id="ARBA00022475"/>
    </source>
</evidence>
<evidence type="ECO:0000256" key="8">
    <source>
        <dbReference type="ARBA" id="ARBA00023303"/>
    </source>
</evidence>
<dbReference type="Proteomes" id="UP000663844">
    <property type="component" value="Unassembled WGS sequence"/>
</dbReference>
<dbReference type="Pfam" id="PF00876">
    <property type="entry name" value="Innexin"/>
    <property type="match status" value="1"/>
</dbReference>
<keyword evidence="3" id="KW-1003">Cell membrane</keyword>
<evidence type="ECO:0000256" key="7">
    <source>
        <dbReference type="ARBA" id="ARBA00023136"/>
    </source>
</evidence>
<dbReference type="PANTHER" id="PTHR11893:SF36">
    <property type="entry name" value="INNEXIN-5"/>
    <property type="match status" value="1"/>
</dbReference>
<evidence type="ECO:0000256" key="4">
    <source>
        <dbReference type="ARBA" id="ARBA00022692"/>
    </source>
</evidence>
<keyword evidence="8" id="KW-0407">Ion channel</keyword>
<evidence type="ECO:0000256" key="6">
    <source>
        <dbReference type="ARBA" id="ARBA00023065"/>
    </source>
</evidence>
<sequence length="62" mass="6989">MSGLILKAANEFTVVFLGTSRSDDSTGDRLSYRYTCAILIAFTLIVSNREFNKKRIQCWVPA</sequence>
<proteinExistence type="predicted"/>
<dbReference type="GO" id="GO:0005886">
    <property type="term" value="C:plasma membrane"/>
    <property type="evidence" value="ECO:0007669"/>
    <property type="project" value="UniProtKB-SubCell"/>
</dbReference>
<reference evidence="10" key="1">
    <citation type="submission" date="2021-02" db="EMBL/GenBank/DDBJ databases">
        <authorList>
            <person name="Nowell W R."/>
        </authorList>
    </citation>
    <scope>NUCLEOTIDE SEQUENCE</scope>
</reference>
<name>A0A820M9G7_9BILA</name>
<evidence type="ECO:0000313" key="10">
    <source>
        <dbReference type="EMBL" id="CAF4370850.1"/>
    </source>
</evidence>
<comment type="subcellular location">
    <subcellularLocation>
        <location evidence="1">Cell membrane</location>
        <topology evidence="1">Multi-pass membrane protein</topology>
    </subcellularLocation>
</comment>
<evidence type="ECO:0000313" key="11">
    <source>
        <dbReference type="Proteomes" id="UP000663844"/>
    </source>
</evidence>
<organism evidence="10 11">
    <name type="scientific">Adineta steineri</name>
    <dbReference type="NCBI Taxonomy" id="433720"/>
    <lineage>
        <taxon>Eukaryota</taxon>
        <taxon>Metazoa</taxon>
        <taxon>Spiralia</taxon>
        <taxon>Gnathifera</taxon>
        <taxon>Rotifera</taxon>
        <taxon>Eurotatoria</taxon>
        <taxon>Bdelloidea</taxon>
        <taxon>Adinetida</taxon>
        <taxon>Adinetidae</taxon>
        <taxon>Adineta</taxon>
    </lineage>
</organism>
<gene>
    <name evidence="10" type="ORF">OXD698_LOCUS49831</name>
</gene>
<dbReference type="EMBL" id="CAJOAZ010022961">
    <property type="protein sequence ID" value="CAF4370850.1"/>
    <property type="molecule type" value="Genomic_DNA"/>
</dbReference>
<dbReference type="GO" id="GO:0034220">
    <property type="term" value="P:monoatomic ion transmembrane transport"/>
    <property type="evidence" value="ECO:0007669"/>
    <property type="project" value="UniProtKB-KW"/>
</dbReference>
<evidence type="ECO:0000256" key="2">
    <source>
        <dbReference type="ARBA" id="ARBA00022448"/>
    </source>
</evidence>
<keyword evidence="7 9" id="KW-0472">Membrane</keyword>
<dbReference type="PANTHER" id="PTHR11893">
    <property type="entry name" value="INNEXIN"/>
    <property type="match status" value="1"/>
</dbReference>
<accession>A0A820M9G7</accession>
<evidence type="ECO:0000256" key="5">
    <source>
        <dbReference type="ARBA" id="ARBA00022989"/>
    </source>
</evidence>
<keyword evidence="6" id="KW-0406">Ion transport</keyword>
<keyword evidence="2" id="KW-0813">Transport</keyword>
<evidence type="ECO:0000256" key="1">
    <source>
        <dbReference type="ARBA" id="ARBA00004651"/>
    </source>
</evidence>
<comment type="caution">
    <text evidence="10">The sequence shown here is derived from an EMBL/GenBank/DDBJ whole genome shotgun (WGS) entry which is preliminary data.</text>
</comment>